<feature type="compositionally biased region" description="Acidic residues" evidence="1">
    <location>
        <begin position="157"/>
        <end position="166"/>
    </location>
</feature>
<feature type="compositionally biased region" description="Basic and acidic residues" evidence="1">
    <location>
        <begin position="82"/>
        <end position="96"/>
    </location>
</feature>
<evidence type="ECO:0000313" key="2">
    <source>
        <dbReference type="EMBL" id="MCD7458035.1"/>
    </source>
</evidence>
<accession>A0ABS8SGU0</accession>
<keyword evidence="3" id="KW-1185">Reference proteome</keyword>
<dbReference type="Proteomes" id="UP000823775">
    <property type="component" value="Unassembled WGS sequence"/>
</dbReference>
<feature type="compositionally biased region" description="Acidic residues" evidence="1">
    <location>
        <begin position="132"/>
        <end position="144"/>
    </location>
</feature>
<sequence length="200" mass="22936">MPASWEPKVTAIEEAKQISTMQMDELIRNLQTYERKNIDKVVEESKKERSLSLKIKLESNDEEMAMFCRRFKKFFRKENLEKRESCNKGKSSEKGQFHGVSSVEEQRKTSKRQQQLASKAFKKSMKATWGETFDEELEGEDGENDNLALMDKSNTDSDNDSSEELENSGRTIPETMVKSVEGTEEGTSPDFVPETQNDSP</sequence>
<name>A0ABS8SGU0_DATST</name>
<feature type="region of interest" description="Disordered" evidence="1">
    <location>
        <begin position="82"/>
        <end position="200"/>
    </location>
</feature>
<organism evidence="2 3">
    <name type="scientific">Datura stramonium</name>
    <name type="common">Jimsonweed</name>
    <name type="synonym">Common thornapple</name>
    <dbReference type="NCBI Taxonomy" id="4076"/>
    <lineage>
        <taxon>Eukaryota</taxon>
        <taxon>Viridiplantae</taxon>
        <taxon>Streptophyta</taxon>
        <taxon>Embryophyta</taxon>
        <taxon>Tracheophyta</taxon>
        <taxon>Spermatophyta</taxon>
        <taxon>Magnoliopsida</taxon>
        <taxon>eudicotyledons</taxon>
        <taxon>Gunneridae</taxon>
        <taxon>Pentapetalae</taxon>
        <taxon>asterids</taxon>
        <taxon>lamiids</taxon>
        <taxon>Solanales</taxon>
        <taxon>Solanaceae</taxon>
        <taxon>Solanoideae</taxon>
        <taxon>Datureae</taxon>
        <taxon>Datura</taxon>
    </lineage>
</organism>
<gene>
    <name evidence="2" type="ORF">HAX54_036968</name>
</gene>
<comment type="caution">
    <text evidence="2">The sequence shown here is derived from an EMBL/GenBank/DDBJ whole genome shotgun (WGS) entry which is preliminary data.</text>
</comment>
<dbReference type="EMBL" id="JACEIK010000492">
    <property type="protein sequence ID" value="MCD7458035.1"/>
    <property type="molecule type" value="Genomic_DNA"/>
</dbReference>
<evidence type="ECO:0000256" key="1">
    <source>
        <dbReference type="SAM" id="MobiDB-lite"/>
    </source>
</evidence>
<proteinExistence type="predicted"/>
<evidence type="ECO:0000313" key="3">
    <source>
        <dbReference type="Proteomes" id="UP000823775"/>
    </source>
</evidence>
<reference evidence="2 3" key="1">
    <citation type="journal article" date="2021" name="BMC Genomics">
        <title>Datura genome reveals duplications of psychoactive alkaloid biosynthetic genes and high mutation rate following tissue culture.</title>
        <authorList>
            <person name="Rajewski A."/>
            <person name="Carter-House D."/>
            <person name="Stajich J."/>
            <person name="Litt A."/>
        </authorList>
    </citation>
    <scope>NUCLEOTIDE SEQUENCE [LARGE SCALE GENOMIC DNA]</scope>
    <source>
        <strain evidence="2">AR-01</strain>
    </source>
</reference>
<protein>
    <submittedName>
        <fullName evidence="2">Uncharacterized protein</fullName>
    </submittedName>
</protein>